<proteinExistence type="predicted"/>
<gene>
    <name evidence="4" type="ORF">KQI68_02325</name>
</gene>
<feature type="compositionally biased region" description="Basic and acidic residues" evidence="2">
    <location>
        <begin position="541"/>
        <end position="598"/>
    </location>
</feature>
<dbReference type="RefSeq" id="WP_216548522.1">
    <property type="nucleotide sequence ID" value="NZ_JAHLQO010000002.1"/>
</dbReference>
<accession>A0ABS6FEQ5</accession>
<evidence type="ECO:0000256" key="2">
    <source>
        <dbReference type="SAM" id="MobiDB-lite"/>
    </source>
</evidence>
<dbReference type="EMBL" id="JAHLQO010000002">
    <property type="protein sequence ID" value="MBU5668669.1"/>
    <property type="molecule type" value="Genomic_DNA"/>
</dbReference>
<evidence type="ECO:0000259" key="3">
    <source>
        <dbReference type="PROSITE" id="PS51272"/>
    </source>
</evidence>
<dbReference type="Pfam" id="PF18938">
    <property type="entry name" value="aRib"/>
    <property type="match status" value="5"/>
</dbReference>
<dbReference type="Pfam" id="PF00395">
    <property type="entry name" value="SLH"/>
    <property type="match status" value="3"/>
</dbReference>
<protein>
    <submittedName>
        <fullName evidence="4">S-layer homology domain-containing protein</fullName>
    </submittedName>
</protein>
<dbReference type="InterPro" id="IPR051465">
    <property type="entry name" value="Cell_Envelope_Struct_Comp"/>
</dbReference>
<keyword evidence="5" id="KW-1185">Reference proteome</keyword>
<reference evidence="4 5" key="1">
    <citation type="submission" date="2021-06" db="EMBL/GenBank/DDBJ databases">
        <authorList>
            <person name="Sun Q."/>
            <person name="Li D."/>
        </authorList>
    </citation>
    <scope>NUCLEOTIDE SEQUENCE [LARGE SCALE GENOMIC DNA]</scope>
    <source>
        <strain evidence="4 5">MSJ-1</strain>
    </source>
</reference>
<feature type="region of interest" description="Disordered" evidence="2">
    <location>
        <begin position="477"/>
        <end position="598"/>
    </location>
</feature>
<feature type="domain" description="SLH" evidence="3">
    <location>
        <begin position="858"/>
        <end position="921"/>
    </location>
</feature>
<evidence type="ECO:0000256" key="1">
    <source>
        <dbReference type="ARBA" id="ARBA00022729"/>
    </source>
</evidence>
<dbReference type="PANTHER" id="PTHR43308">
    <property type="entry name" value="OUTER MEMBRANE PROTEIN ALPHA-RELATED"/>
    <property type="match status" value="1"/>
</dbReference>
<keyword evidence="1" id="KW-0732">Signal</keyword>
<feature type="domain" description="SLH" evidence="3">
    <location>
        <begin position="800"/>
        <end position="857"/>
    </location>
</feature>
<evidence type="ECO:0000313" key="5">
    <source>
        <dbReference type="Proteomes" id="UP000783742"/>
    </source>
</evidence>
<feature type="region of interest" description="Disordered" evidence="2">
    <location>
        <begin position="430"/>
        <end position="453"/>
    </location>
</feature>
<evidence type="ECO:0000313" key="4">
    <source>
        <dbReference type="EMBL" id="MBU5668669.1"/>
    </source>
</evidence>
<dbReference type="PROSITE" id="PS51272">
    <property type="entry name" value="SLH"/>
    <property type="match status" value="3"/>
</dbReference>
<feature type="domain" description="SLH" evidence="3">
    <location>
        <begin position="740"/>
        <end position="799"/>
    </location>
</feature>
<dbReference type="Proteomes" id="UP000783742">
    <property type="component" value="Unassembled WGS sequence"/>
</dbReference>
<sequence length="967" mass="106074">WSVDVPADKELTEGAEVKAKAQEDGKKASDEAKATVAKAEGKTYKTKWVQITQDGRTIQLKEEDGNKPDNDGVSDIPGYEFVRTDTVEVDNTVTITNIYKLQMASKSTGLDGTLLLRVALGYDKENPATEDGYTFLFDESSSTPEEVEGKQAYIINRIYAKNPEVVEVADPNNLTETEQKAVKDAVKKANKDLNDNQVAVSDKGIVTIIRGDKSATLDSSLTIKAKEDTTAPAAPKVVANDDGTVTITPPTDEDTEILMITYTDSKGVEGTVAATKGENGEWTLPEGSELTINPQTGVVTIPAGIAKPETEVKSTAQDKAGNASEEAKAIVATADKKVKKPEIKDVYTDSIDVEGIGEPGATVIVKFPSGRQARTGTDQNGKWRASLPDGEVLEEGAIIIVVAEKAGKETSEQASTTVKVKQTQTIEVKEPSKTEVKDPSALTEDEKQKVKDEVKKANEDLGLTDNDIEVKDDGSVVVTKDGKTGSLTPDKTIETSTKLEVKEPSKTEVKDPSALTEDEKQKVKDEVKKANEDLGLTDNDIEVKDDGSVVVTKDGKTGELAPEKTVETSTKLEVKEPSKTEVKDPSALTEDEKQKVKDEVKKANEDLGLTDNDIEVKDDGSVAVTKDGKTGELTPDKTVTAKASDGLNKPRLTEVENKNELTSYEKEKVREAVKASNPQLTEDAQIIVYDNGSVRVIDGNDEYTLEQYETVYEKRESFEEDPFAYLVNNDKKSDWAFVNAVANTSLDKKEEVVAKPVEEIKEHKAYIFGYEDGTVKPNRSVTRAEAAAMVARLMNYDLTDNSKPNFSDTNSWYNNVINAVVKAGIMKGYEDGTFKPDAPITRAEFAQLIKNIDKANKGEPTFTDVNKKYWAYEAIAQAFANGRISGYPDNTFRPDKAITRAEAAKILNSIFDRKVDEEGMSVIRDSIKKFIDLNKNQWYYNDMIEATNSHDFARNENQINESWKNLK</sequence>
<comment type="caution">
    <text evidence="4">The sequence shown here is derived from an EMBL/GenBank/DDBJ whole genome shotgun (WGS) entry which is preliminary data.</text>
</comment>
<feature type="non-terminal residue" evidence="4">
    <location>
        <position position="1"/>
    </location>
</feature>
<dbReference type="InterPro" id="IPR044024">
    <property type="entry name" value="aRib"/>
</dbReference>
<dbReference type="InterPro" id="IPR001119">
    <property type="entry name" value="SLH_dom"/>
</dbReference>
<feature type="region of interest" description="Disordered" evidence="2">
    <location>
        <begin position="1"/>
        <end position="31"/>
    </location>
</feature>
<name>A0ABS6FEQ5_9FIRM</name>
<organism evidence="4 5">
    <name type="scientific">Peptoniphilus ovalis</name>
    <dbReference type="NCBI Taxonomy" id="2841503"/>
    <lineage>
        <taxon>Bacteria</taxon>
        <taxon>Bacillati</taxon>
        <taxon>Bacillota</taxon>
        <taxon>Tissierellia</taxon>
        <taxon>Tissierellales</taxon>
        <taxon>Peptoniphilaceae</taxon>
        <taxon>Peptoniphilus</taxon>
    </lineage>
</organism>
<feature type="compositionally biased region" description="Basic and acidic residues" evidence="2">
    <location>
        <begin position="491"/>
        <end position="532"/>
    </location>
</feature>